<sequence length="223" mass="25729">MNLNNMVNDAMQSIKEEGIVEQIVRKKIEKTLESIVDDVFSSYSEFGKSLKEAVKENLNVDISRLDLPSYNTLVLQVVKEKLDVITHTQGVEKLKHQMDELLADVKPEYKLSELIEKWKESESEYEERDGEEFSLHIGDSSYSSTWVHLDPEPDTEKYQCRYAMLVRDDATVSCLKIDDKEINAKKIMYGLDGPGKDLFKIYAHGSKLLIDKDQVDLYYGNDY</sequence>
<dbReference type="EMBL" id="QKWW01000143">
    <property type="protein sequence ID" value="PZT51988.1"/>
    <property type="molecule type" value="Genomic_DNA"/>
</dbReference>
<evidence type="ECO:0000313" key="1">
    <source>
        <dbReference type="EMBL" id="PZT51988.1"/>
    </source>
</evidence>
<name>A0A2W6NAL4_9BACL</name>
<dbReference type="RefSeq" id="WP_111273733.1">
    <property type="nucleotide sequence ID" value="NZ_QKWW01000143.1"/>
</dbReference>
<organism evidence="1 2">
    <name type="scientific">Paenibacillus silvae</name>
    <dbReference type="NCBI Taxonomy" id="1325358"/>
    <lineage>
        <taxon>Bacteria</taxon>
        <taxon>Bacillati</taxon>
        <taxon>Bacillota</taxon>
        <taxon>Bacilli</taxon>
        <taxon>Bacillales</taxon>
        <taxon>Paenibacillaceae</taxon>
        <taxon>Paenibacillus</taxon>
    </lineage>
</organism>
<dbReference type="Proteomes" id="UP000249204">
    <property type="component" value="Unassembled WGS sequence"/>
</dbReference>
<dbReference type="AlphaFoldDB" id="A0A2W6NAL4"/>
<reference evidence="1 2" key="1">
    <citation type="submission" date="2018-06" db="EMBL/GenBank/DDBJ databases">
        <title>Isolation of heavy metals resistant Paenibacillus silvae NC2 from Gold-Copper mine in ZiJin, China.</title>
        <authorList>
            <person name="Xu J."/>
            <person name="Mazhar H.S."/>
            <person name="Rensing C."/>
        </authorList>
    </citation>
    <scope>NUCLEOTIDE SEQUENCE [LARGE SCALE GENOMIC DNA]</scope>
    <source>
        <strain evidence="1 2">NC2</strain>
    </source>
</reference>
<comment type="caution">
    <text evidence="1">The sequence shown here is derived from an EMBL/GenBank/DDBJ whole genome shotgun (WGS) entry which is preliminary data.</text>
</comment>
<protein>
    <submittedName>
        <fullName evidence="1">Uncharacterized protein</fullName>
    </submittedName>
</protein>
<accession>A0A2W6NAL4</accession>
<gene>
    <name evidence="1" type="ORF">DN757_29620</name>
</gene>
<proteinExistence type="predicted"/>
<evidence type="ECO:0000313" key="2">
    <source>
        <dbReference type="Proteomes" id="UP000249204"/>
    </source>
</evidence>